<dbReference type="InterPro" id="IPR050955">
    <property type="entry name" value="Plant_Biomass_Hydrol_Est"/>
</dbReference>
<evidence type="ECO:0000256" key="1">
    <source>
        <dbReference type="ARBA" id="ARBA00022729"/>
    </source>
</evidence>
<name>A0A1C0ALU7_9ACTN</name>
<accession>A0A1C0ALU7</accession>
<evidence type="ECO:0000313" key="4">
    <source>
        <dbReference type="EMBL" id="OCL33794.1"/>
    </source>
</evidence>
<dbReference type="GO" id="GO:0016787">
    <property type="term" value="F:hydrolase activity"/>
    <property type="evidence" value="ECO:0007669"/>
    <property type="project" value="InterPro"/>
</dbReference>
<dbReference type="PANTHER" id="PTHR43037:SF1">
    <property type="entry name" value="BLL1128 PROTEIN"/>
    <property type="match status" value="1"/>
</dbReference>
<dbReference type="InterPro" id="IPR003140">
    <property type="entry name" value="PLipase/COase/thioEstase"/>
</dbReference>
<feature type="domain" description="Phospholipase/carboxylesterase/thioesterase" evidence="3">
    <location>
        <begin position="265"/>
        <end position="355"/>
    </location>
</feature>
<dbReference type="SUPFAM" id="SSF53474">
    <property type="entry name" value="alpha/beta-Hydrolases"/>
    <property type="match status" value="1"/>
</dbReference>
<keyword evidence="1 2" id="KW-0732">Signal</keyword>
<dbReference type="PANTHER" id="PTHR43037">
    <property type="entry name" value="UNNAMED PRODUCT-RELATED"/>
    <property type="match status" value="1"/>
</dbReference>
<dbReference type="Pfam" id="PF02230">
    <property type="entry name" value="Abhydrolase_2"/>
    <property type="match status" value="1"/>
</dbReference>
<dbReference type="RefSeq" id="WP_068751552.1">
    <property type="nucleotide sequence ID" value="NZ_LR214441.1"/>
</dbReference>
<feature type="chain" id="PRO_5008643167" description="Phospholipase/carboxylesterase/thioesterase domain-containing protein" evidence="2">
    <location>
        <begin position="30"/>
        <end position="412"/>
    </location>
</feature>
<dbReference type="AlphaFoldDB" id="A0A1C0ALU7"/>
<comment type="caution">
    <text evidence="4">The sequence shown here is derived from an EMBL/GenBank/DDBJ whole genome shotgun (WGS) entry which is preliminary data.</text>
</comment>
<gene>
    <name evidence="4" type="ORF">BCR15_03910</name>
</gene>
<reference evidence="5" key="1">
    <citation type="submission" date="2016-07" db="EMBL/GenBank/DDBJ databases">
        <authorList>
            <person name="Florea S."/>
            <person name="Webb J.S."/>
            <person name="Jaromczyk J."/>
            <person name="Schardl C.L."/>
        </authorList>
    </citation>
    <scope>NUCLEOTIDE SEQUENCE [LARGE SCALE GENOMIC DNA]</scope>
    <source>
        <strain evidence="5">IPBSL-7</strain>
    </source>
</reference>
<evidence type="ECO:0000259" key="3">
    <source>
        <dbReference type="Pfam" id="PF02230"/>
    </source>
</evidence>
<dbReference type="PROSITE" id="PS51318">
    <property type="entry name" value="TAT"/>
    <property type="match status" value="1"/>
</dbReference>
<protein>
    <recommendedName>
        <fullName evidence="3">Phospholipase/carboxylesterase/thioesterase domain-containing protein</fullName>
    </recommendedName>
</protein>
<dbReference type="Gene3D" id="2.60.40.2180">
    <property type="match status" value="1"/>
</dbReference>
<organism evidence="4 5">
    <name type="scientific">Tessaracoccus lapidicaptus</name>
    <dbReference type="NCBI Taxonomy" id="1427523"/>
    <lineage>
        <taxon>Bacteria</taxon>
        <taxon>Bacillati</taxon>
        <taxon>Actinomycetota</taxon>
        <taxon>Actinomycetes</taxon>
        <taxon>Propionibacteriales</taxon>
        <taxon>Propionibacteriaceae</taxon>
        <taxon>Tessaracoccus</taxon>
    </lineage>
</organism>
<sequence length="412" mass="44207">MMERLSRRALLGSAAAIPALAAIPQVASAATSVSFDLNASVLDGGEQVTSLTIRAGALGQFDPSSLTLGTFSVLAKAESPLPSSSGQLTFGVYDVQREVTAARVDNRGNITLDLATAEGVPGGGTLGYTVPAGRNVEFDLTYTITQNAPLRLRNQRPVMIDSFTQSELTNPEADAFSYGTSASGLNYRLYTPSNNGHGRAGRHPLVVWLHGGGEGGMDARQTNEAQLRGNRGALGFITPEAQQIFGGAYVVAPQSPSAWMNDGDGFAPRIAALVDELLASNHKIDPQRVHVLGCSNGGYMSLKMAVEYPTKFASIVPICPGATPNFFTDAELQSVSSTPTWLVHSKDDTVLPWEPNTGRAAALIDDAIVTLYDTVTWQGHQFMGHWSWIYAARNDPQHNGQHLWQWMAEQHR</sequence>
<dbReference type="InterPro" id="IPR029058">
    <property type="entry name" value="AB_hydrolase_fold"/>
</dbReference>
<evidence type="ECO:0000313" key="5">
    <source>
        <dbReference type="Proteomes" id="UP000093501"/>
    </source>
</evidence>
<dbReference type="Gene3D" id="3.40.50.1820">
    <property type="entry name" value="alpha/beta hydrolase"/>
    <property type="match status" value="1"/>
</dbReference>
<evidence type="ECO:0000256" key="2">
    <source>
        <dbReference type="SAM" id="SignalP"/>
    </source>
</evidence>
<dbReference type="EMBL" id="MBQD01000021">
    <property type="protein sequence ID" value="OCL33794.1"/>
    <property type="molecule type" value="Genomic_DNA"/>
</dbReference>
<dbReference type="Proteomes" id="UP000093501">
    <property type="component" value="Unassembled WGS sequence"/>
</dbReference>
<proteinExistence type="predicted"/>
<feature type="signal peptide" evidence="2">
    <location>
        <begin position="1"/>
        <end position="29"/>
    </location>
</feature>
<dbReference type="InterPro" id="IPR006311">
    <property type="entry name" value="TAT_signal"/>
</dbReference>
<keyword evidence="5" id="KW-1185">Reference proteome</keyword>